<dbReference type="InterPro" id="IPR000504">
    <property type="entry name" value="RRM_dom"/>
</dbReference>
<dbReference type="InterPro" id="IPR053316">
    <property type="entry name" value="Epigenetic_reg_gene_expr"/>
</dbReference>
<dbReference type="SMART" id="SM00360">
    <property type="entry name" value="RRM"/>
    <property type="match status" value="1"/>
</dbReference>
<comment type="caution">
    <text evidence="5">The sequence shown here is derived from an EMBL/GenBank/DDBJ whole genome shotgun (WGS) entry which is preliminary data.</text>
</comment>
<gene>
    <name evidence="5" type="ORF">CBR_g15988</name>
</gene>
<name>A0A388JSY3_CHABU</name>
<dbReference type="SUPFAM" id="SSF54928">
    <property type="entry name" value="RNA-binding domain, RBD"/>
    <property type="match status" value="1"/>
</dbReference>
<keyword evidence="1" id="KW-0694">RNA-binding</keyword>
<accession>A0A388JSY3</accession>
<evidence type="ECO:0000256" key="3">
    <source>
        <dbReference type="SAM" id="MobiDB-lite"/>
    </source>
</evidence>
<feature type="compositionally biased region" description="Basic and acidic residues" evidence="3">
    <location>
        <begin position="128"/>
        <end position="144"/>
    </location>
</feature>
<dbReference type="OMA" id="ENHWEDE"/>
<dbReference type="InterPro" id="IPR012677">
    <property type="entry name" value="Nucleotide-bd_a/b_plait_sf"/>
</dbReference>
<feature type="region of interest" description="Disordered" evidence="3">
    <location>
        <begin position="105"/>
        <end position="161"/>
    </location>
</feature>
<evidence type="ECO:0000313" key="5">
    <source>
        <dbReference type="EMBL" id="GBG60867.1"/>
    </source>
</evidence>
<evidence type="ECO:0000259" key="4">
    <source>
        <dbReference type="PROSITE" id="PS50102"/>
    </source>
</evidence>
<organism evidence="5 6">
    <name type="scientific">Chara braunii</name>
    <name type="common">Braun's stonewort</name>
    <dbReference type="NCBI Taxonomy" id="69332"/>
    <lineage>
        <taxon>Eukaryota</taxon>
        <taxon>Viridiplantae</taxon>
        <taxon>Streptophyta</taxon>
        <taxon>Charophyceae</taxon>
        <taxon>Charales</taxon>
        <taxon>Characeae</taxon>
        <taxon>Chara</taxon>
    </lineage>
</organism>
<dbReference type="PANTHER" id="PTHR36309">
    <property type="entry name" value="RNA-BINDING (RRM/RBD/RNP MOTIFS) FAMILY PROTEIN"/>
    <property type="match status" value="1"/>
</dbReference>
<reference evidence="5 6" key="1">
    <citation type="journal article" date="2018" name="Cell">
        <title>The Chara Genome: Secondary Complexity and Implications for Plant Terrestrialization.</title>
        <authorList>
            <person name="Nishiyama T."/>
            <person name="Sakayama H."/>
            <person name="Vries J.D."/>
            <person name="Buschmann H."/>
            <person name="Saint-Marcoux D."/>
            <person name="Ullrich K.K."/>
            <person name="Haas F.B."/>
            <person name="Vanderstraeten L."/>
            <person name="Becker D."/>
            <person name="Lang D."/>
            <person name="Vosolsobe S."/>
            <person name="Rombauts S."/>
            <person name="Wilhelmsson P.K.I."/>
            <person name="Janitza P."/>
            <person name="Kern R."/>
            <person name="Heyl A."/>
            <person name="Rumpler F."/>
            <person name="Villalobos L.I.A.C."/>
            <person name="Clay J.M."/>
            <person name="Skokan R."/>
            <person name="Toyoda A."/>
            <person name="Suzuki Y."/>
            <person name="Kagoshima H."/>
            <person name="Schijlen E."/>
            <person name="Tajeshwar N."/>
            <person name="Catarino B."/>
            <person name="Hetherington A.J."/>
            <person name="Saltykova A."/>
            <person name="Bonnot C."/>
            <person name="Breuninger H."/>
            <person name="Symeonidi A."/>
            <person name="Radhakrishnan G.V."/>
            <person name="Van Nieuwerburgh F."/>
            <person name="Deforce D."/>
            <person name="Chang C."/>
            <person name="Karol K.G."/>
            <person name="Hedrich R."/>
            <person name="Ulvskov P."/>
            <person name="Glockner G."/>
            <person name="Delwiche C.F."/>
            <person name="Petrasek J."/>
            <person name="Van de Peer Y."/>
            <person name="Friml J."/>
            <person name="Beilby M."/>
            <person name="Dolan L."/>
            <person name="Kohara Y."/>
            <person name="Sugano S."/>
            <person name="Fujiyama A."/>
            <person name="Delaux P.-M."/>
            <person name="Quint M."/>
            <person name="TheiBen G."/>
            <person name="Hagemann M."/>
            <person name="Harholt J."/>
            <person name="Dunand C."/>
            <person name="Zachgo S."/>
            <person name="Langdale J."/>
            <person name="Maumus F."/>
            <person name="Straeten D.V.D."/>
            <person name="Gould S.B."/>
            <person name="Rensing S.A."/>
        </authorList>
    </citation>
    <scope>NUCLEOTIDE SEQUENCE [LARGE SCALE GENOMIC DNA]</scope>
    <source>
        <strain evidence="5 6">S276</strain>
    </source>
</reference>
<dbReference type="OrthoDB" id="1913496at2759"/>
<dbReference type="PROSITE" id="PS50102">
    <property type="entry name" value="RRM"/>
    <property type="match status" value="1"/>
</dbReference>
<feature type="compositionally biased region" description="Low complexity" evidence="3">
    <location>
        <begin position="111"/>
        <end position="127"/>
    </location>
</feature>
<feature type="domain" description="RRM" evidence="4">
    <location>
        <begin position="14"/>
        <end position="97"/>
    </location>
</feature>
<dbReference type="Gene3D" id="3.30.70.330">
    <property type="match status" value="1"/>
</dbReference>
<dbReference type="PANTHER" id="PTHR36309:SF1">
    <property type="entry name" value="RNA-BINDING (RRM_RBD_RNP MOTIFS) FAMILY PROTEIN"/>
    <property type="match status" value="1"/>
</dbReference>
<dbReference type="EMBL" id="BFEA01000015">
    <property type="protein sequence ID" value="GBG60867.1"/>
    <property type="molecule type" value="Genomic_DNA"/>
</dbReference>
<dbReference type="InterPro" id="IPR035979">
    <property type="entry name" value="RBD_domain_sf"/>
</dbReference>
<dbReference type="GO" id="GO:0003723">
    <property type="term" value="F:RNA binding"/>
    <property type="evidence" value="ECO:0007669"/>
    <property type="project" value="UniProtKB-UniRule"/>
</dbReference>
<keyword evidence="6" id="KW-1185">Reference proteome</keyword>
<keyword evidence="2" id="KW-0175">Coiled coil</keyword>
<evidence type="ECO:0000256" key="2">
    <source>
        <dbReference type="SAM" id="Coils"/>
    </source>
</evidence>
<feature type="coiled-coil region" evidence="2">
    <location>
        <begin position="168"/>
        <end position="195"/>
    </location>
</feature>
<protein>
    <recommendedName>
        <fullName evidence="4">RRM domain-containing protein</fullName>
    </recommendedName>
</protein>
<dbReference type="AlphaFoldDB" id="A0A388JSY3"/>
<sequence>MEGGASQFDQKVRRTVFLDEIAPQVTVPIMQSALSQFGKVASIKLLHHPLSALVPQGCALIEFSNEEQAMRVAATTRKNLLMVGGMPRPVRVRMASKYMFDTAEVERSNLQQQQQQQQASSPQYEQQQKQEDKEKAKQDEERPNKWRMRVLSPGDPKMEKAQKIKAVRARQAAEMKMLLEKHEEQRAELHRRQENHWEDEHKKLEMIVKAGKHHGLDELRSFFGMGPPQKL</sequence>
<dbReference type="Gramene" id="GBG60867">
    <property type="protein sequence ID" value="GBG60867"/>
    <property type="gene ID" value="CBR_g15988"/>
</dbReference>
<dbReference type="CDD" id="cd00590">
    <property type="entry name" value="RRM_SF"/>
    <property type="match status" value="1"/>
</dbReference>
<proteinExistence type="predicted"/>
<evidence type="ECO:0000256" key="1">
    <source>
        <dbReference type="PROSITE-ProRule" id="PRU00176"/>
    </source>
</evidence>
<dbReference type="Proteomes" id="UP000265515">
    <property type="component" value="Unassembled WGS sequence"/>
</dbReference>
<evidence type="ECO:0000313" key="6">
    <source>
        <dbReference type="Proteomes" id="UP000265515"/>
    </source>
</evidence>